<feature type="compositionally biased region" description="Polar residues" evidence="1">
    <location>
        <begin position="373"/>
        <end position="410"/>
    </location>
</feature>
<dbReference type="Proteomes" id="UP000887574">
    <property type="component" value="Unplaced"/>
</dbReference>
<evidence type="ECO:0000313" key="3">
    <source>
        <dbReference type="WBParaSite" id="jg12728"/>
    </source>
</evidence>
<feature type="region of interest" description="Disordered" evidence="1">
    <location>
        <begin position="339"/>
        <end position="426"/>
    </location>
</feature>
<evidence type="ECO:0000256" key="1">
    <source>
        <dbReference type="SAM" id="MobiDB-lite"/>
    </source>
</evidence>
<organism evidence="2 3">
    <name type="scientific">Ditylenchus dipsaci</name>
    <dbReference type="NCBI Taxonomy" id="166011"/>
    <lineage>
        <taxon>Eukaryota</taxon>
        <taxon>Metazoa</taxon>
        <taxon>Ecdysozoa</taxon>
        <taxon>Nematoda</taxon>
        <taxon>Chromadorea</taxon>
        <taxon>Rhabditida</taxon>
        <taxon>Tylenchina</taxon>
        <taxon>Tylenchomorpha</taxon>
        <taxon>Sphaerularioidea</taxon>
        <taxon>Anguinidae</taxon>
        <taxon>Anguininae</taxon>
        <taxon>Ditylenchus</taxon>
    </lineage>
</organism>
<protein>
    <submittedName>
        <fullName evidence="3">Uncharacterized protein</fullName>
    </submittedName>
</protein>
<reference evidence="3" key="1">
    <citation type="submission" date="2022-11" db="UniProtKB">
        <authorList>
            <consortium name="WormBaseParasite"/>
        </authorList>
    </citation>
    <scope>IDENTIFICATION</scope>
</reference>
<name>A0A915CUF0_9BILA</name>
<feature type="compositionally biased region" description="Basic and acidic residues" evidence="1">
    <location>
        <begin position="7"/>
        <end position="17"/>
    </location>
</feature>
<dbReference type="AlphaFoldDB" id="A0A915CUF0"/>
<feature type="compositionally biased region" description="Basic and acidic residues" evidence="1">
    <location>
        <begin position="411"/>
        <end position="420"/>
    </location>
</feature>
<accession>A0A915CUF0</accession>
<sequence length="426" mass="46425">MTSPEQQQKENKKKLEDDPYYIPSVPMYCVLGQQLDDTIGDLFFDLHPNSFQRSPPPELSKAKVKKDIAVKKDDAAKKIVIGDPANMTVKLKPRQSRSLIKPGRPSVAKKLGQAPADEVEEIAVNLKDVQVVDAPACDKFQSPPLVTPVPSVMALAPVQPVARDVLEARKLGTPPTENSTVVSRMRLRSSDNKEELKGSSQKKLVTPVKREVSATSSTMQLRSSTKKQACTPEIKKVDKQVTPAKKVVSVKKLIPVEVQPTCAKVLPARRSRSLVKPGRPSVASKVMGPPLVPAAARPSNSLVPVVMKQRVSSEVQIVAEVLNKPALVVKPRNNPNKPSVIRDVFSTKKPMPPPPQSLPIATRSRAVKKGTETLATPLNASGSASVRSETPSMPRSRVSNYMTPTLSSSRRTTDTGERRSRLPNKK</sequence>
<keyword evidence="2" id="KW-1185">Reference proteome</keyword>
<proteinExistence type="predicted"/>
<dbReference type="WBParaSite" id="jg12728">
    <property type="protein sequence ID" value="jg12728"/>
    <property type="gene ID" value="jg12728"/>
</dbReference>
<feature type="region of interest" description="Disordered" evidence="1">
    <location>
        <begin position="1"/>
        <end position="20"/>
    </location>
</feature>
<evidence type="ECO:0000313" key="2">
    <source>
        <dbReference type="Proteomes" id="UP000887574"/>
    </source>
</evidence>